<accession>A0A6J3M0E0</accession>
<evidence type="ECO:0000313" key="2">
    <source>
        <dbReference type="RefSeq" id="XP_033457393.1"/>
    </source>
</evidence>
<evidence type="ECO:0000313" key="1">
    <source>
        <dbReference type="Proteomes" id="UP000504637"/>
    </source>
</evidence>
<organism evidence="2">
    <name type="scientific">Dissoconium aciculare CBS 342.82</name>
    <dbReference type="NCBI Taxonomy" id="1314786"/>
    <lineage>
        <taxon>Eukaryota</taxon>
        <taxon>Fungi</taxon>
        <taxon>Dikarya</taxon>
        <taxon>Ascomycota</taxon>
        <taxon>Pezizomycotina</taxon>
        <taxon>Dothideomycetes</taxon>
        <taxon>Dothideomycetidae</taxon>
        <taxon>Mycosphaerellales</taxon>
        <taxon>Dissoconiaceae</taxon>
        <taxon>Dissoconium</taxon>
    </lineage>
</organism>
<gene>
    <name evidence="2" type="ORF">K489DRAFT_383156</name>
</gene>
<dbReference type="AlphaFoldDB" id="A0A6J3M0E0"/>
<reference evidence="2" key="1">
    <citation type="submission" date="2020-01" db="EMBL/GenBank/DDBJ databases">
        <authorList>
            <consortium name="DOE Joint Genome Institute"/>
            <person name="Haridas S."/>
            <person name="Albert R."/>
            <person name="Binder M."/>
            <person name="Bloem J."/>
            <person name="Labutti K."/>
            <person name="Salamov A."/>
            <person name="Andreopoulos B."/>
            <person name="Baker S.E."/>
            <person name="Barry K."/>
            <person name="Bills G."/>
            <person name="Bluhm B.H."/>
            <person name="Cannon C."/>
            <person name="Castanera R."/>
            <person name="Culley D.E."/>
            <person name="Daum C."/>
            <person name="Ezra D."/>
            <person name="Gonzalez J.B."/>
            <person name="Henrissat B."/>
            <person name="Kuo A."/>
            <person name="Liang C."/>
            <person name="Lipzen A."/>
            <person name="Lutzoni F."/>
            <person name="Magnuson J."/>
            <person name="Mondo S."/>
            <person name="Nolan M."/>
            <person name="Ohm R."/>
            <person name="Pangilinan J."/>
            <person name="Park H.-J."/>
            <person name="Ramirez L."/>
            <person name="Alfaro M."/>
            <person name="Sun H."/>
            <person name="Tritt A."/>
            <person name="Yoshinaga Y."/>
            <person name="Zwiers L.-H."/>
            <person name="Turgeon B.G."/>
            <person name="Goodwin S.B."/>
            <person name="Spatafora J.W."/>
            <person name="Crous P.W."/>
            <person name="Grigoriev I.V."/>
        </authorList>
    </citation>
    <scope>NUCLEOTIDE SEQUENCE</scope>
    <source>
        <strain evidence="2">CBS 342.82</strain>
    </source>
</reference>
<dbReference type="Proteomes" id="UP000504637">
    <property type="component" value="Unplaced"/>
</dbReference>
<dbReference type="RefSeq" id="XP_033457393.1">
    <property type="nucleotide sequence ID" value="XM_033605531.1"/>
</dbReference>
<reference evidence="2" key="2">
    <citation type="submission" date="2020-04" db="EMBL/GenBank/DDBJ databases">
        <authorList>
            <consortium name="NCBI Genome Project"/>
        </authorList>
    </citation>
    <scope>NUCLEOTIDE SEQUENCE</scope>
    <source>
        <strain evidence="2">CBS 342.82</strain>
    </source>
</reference>
<proteinExistence type="predicted"/>
<reference evidence="2" key="3">
    <citation type="submission" date="2025-08" db="UniProtKB">
        <authorList>
            <consortium name="RefSeq"/>
        </authorList>
    </citation>
    <scope>IDENTIFICATION</scope>
    <source>
        <strain evidence="2">CBS 342.82</strain>
    </source>
</reference>
<keyword evidence="1" id="KW-1185">Reference proteome</keyword>
<dbReference type="GeneID" id="54363331"/>
<protein>
    <submittedName>
        <fullName evidence="2">Uncharacterized protein</fullName>
    </submittedName>
</protein>
<name>A0A6J3M0E0_9PEZI</name>
<sequence>MCQLLGQYFPKCTHYVGCASLCDKAAKTKADLNVCENVEVDRETAKTGIHCCQACCNESRSRLMEEYDRLVDQERKLLDPKKWNGDQEKEIAKCRSKVLAMETRLKSCPRQCLGYQKEVSGIHEGGYLGYVRAHANGREFDIDPDWWTLKKNLIKSNVEALGKWMHGTNLVDVRGDHNPAKYWPPNPEHVSPFVRRG</sequence>